<feature type="compositionally biased region" description="Low complexity" evidence="1">
    <location>
        <begin position="80"/>
        <end position="92"/>
    </location>
</feature>
<organism evidence="2 3">
    <name type="scientific">Setaria italica</name>
    <name type="common">Foxtail millet</name>
    <name type="synonym">Panicum italicum</name>
    <dbReference type="NCBI Taxonomy" id="4555"/>
    <lineage>
        <taxon>Eukaryota</taxon>
        <taxon>Viridiplantae</taxon>
        <taxon>Streptophyta</taxon>
        <taxon>Embryophyta</taxon>
        <taxon>Tracheophyta</taxon>
        <taxon>Spermatophyta</taxon>
        <taxon>Magnoliopsida</taxon>
        <taxon>Liliopsida</taxon>
        <taxon>Poales</taxon>
        <taxon>Poaceae</taxon>
        <taxon>PACMAD clade</taxon>
        <taxon>Panicoideae</taxon>
        <taxon>Panicodae</taxon>
        <taxon>Paniceae</taxon>
        <taxon>Cenchrinae</taxon>
        <taxon>Setaria</taxon>
    </lineage>
</organism>
<feature type="region of interest" description="Disordered" evidence="1">
    <location>
        <begin position="65"/>
        <end position="128"/>
    </location>
</feature>
<evidence type="ECO:0000313" key="3">
    <source>
        <dbReference type="Proteomes" id="UP000004995"/>
    </source>
</evidence>
<dbReference type="HOGENOM" id="CLU_1963421_0_0_1"/>
<evidence type="ECO:0000256" key="1">
    <source>
        <dbReference type="SAM" id="MobiDB-lite"/>
    </source>
</evidence>
<dbReference type="AlphaFoldDB" id="K3ZK99"/>
<reference evidence="2" key="2">
    <citation type="submission" date="2018-08" db="UniProtKB">
        <authorList>
            <consortium name="EnsemblPlants"/>
        </authorList>
    </citation>
    <scope>IDENTIFICATION</scope>
    <source>
        <strain evidence="2">Yugu1</strain>
    </source>
</reference>
<proteinExistence type="predicted"/>
<reference evidence="3" key="1">
    <citation type="journal article" date="2012" name="Nat. Biotechnol.">
        <title>Reference genome sequence of the model plant Setaria.</title>
        <authorList>
            <person name="Bennetzen J.L."/>
            <person name="Schmutz J."/>
            <person name="Wang H."/>
            <person name="Percifield R."/>
            <person name="Hawkins J."/>
            <person name="Pontaroli A.C."/>
            <person name="Estep M."/>
            <person name="Feng L."/>
            <person name="Vaughn J.N."/>
            <person name="Grimwood J."/>
            <person name="Jenkins J."/>
            <person name="Barry K."/>
            <person name="Lindquist E."/>
            <person name="Hellsten U."/>
            <person name="Deshpande S."/>
            <person name="Wang X."/>
            <person name="Wu X."/>
            <person name="Mitros T."/>
            <person name="Triplett J."/>
            <person name="Yang X."/>
            <person name="Ye C.Y."/>
            <person name="Mauro-Herrera M."/>
            <person name="Wang L."/>
            <person name="Li P."/>
            <person name="Sharma M."/>
            <person name="Sharma R."/>
            <person name="Ronald P.C."/>
            <person name="Panaud O."/>
            <person name="Kellogg E.A."/>
            <person name="Brutnell T.P."/>
            <person name="Doust A.N."/>
            <person name="Tuskan G.A."/>
            <person name="Rokhsar D."/>
            <person name="Devos K.M."/>
        </authorList>
    </citation>
    <scope>NUCLEOTIDE SEQUENCE [LARGE SCALE GENOMIC DNA]</scope>
    <source>
        <strain evidence="3">cv. Yugu1</strain>
    </source>
</reference>
<evidence type="ECO:0000313" key="2">
    <source>
        <dbReference type="EnsemblPlants" id="KQK93276"/>
    </source>
</evidence>
<protein>
    <submittedName>
        <fullName evidence="2">Uncharacterized protein</fullName>
    </submittedName>
</protein>
<dbReference type="STRING" id="4555.K3ZK99"/>
<sequence>MGAPPFFWASATDATTDWSIAYTSLGGTQPPPPGPFPPPLPSILPPLLQQFAQNTGGMVGVGGPFGMMAGSMPPPPPLSLPAAQNQPQQQQSPQPPQQSPTSTGFFQSSSMGFFPPVQVRQSPSAQRQ</sequence>
<dbReference type="Proteomes" id="UP000004995">
    <property type="component" value="Unassembled WGS sequence"/>
</dbReference>
<dbReference type="eggNOG" id="KOG2669">
    <property type="taxonomic scope" value="Eukaryota"/>
</dbReference>
<feature type="region of interest" description="Disordered" evidence="1">
    <location>
        <begin position="21"/>
        <end position="45"/>
    </location>
</feature>
<feature type="compositionally biased region" description="Pro residues" evidence="1">
    <location>
        <begin position="29"/>
        <end position="44"/>
    </location>
</feature>
<feature type="compositionally biased region" description="Polar residues" evidence="1">
    <location>
        <begin position="119"/>
        <end position="128"/>
    </location>
</feature>
<feature type="compositionally biased region" description="Polar residues" evidence="1">
    <location>
        <begin position="101"/>
        <end position="111"/>
    </location>
</feature>
<dbReference type="EMBL" id="AGNK02004599">
    <property type="status" value="NOT_ANNOTATED_CDS"/>
    <property type="molecule type" value="Genomic_DNA"/>
</dbReference>
<dbReference type="InParanoid" id="K3ZK99"/>
<dbReference type="OMA" id="WSIAYTS"/>
<dbReference type="EnsemblPlants" id="KQK93276">
    <property type="protein sequence ID" value="KQK93276"/>
    <property type="gene ID" value="SETIT_027005mg"/>
</dbReference>
<keyword evidence="3" id="KW-1185">Reference proteome</keyword>
<accession>K3ZK99</accession>
<name>K3ZK99_SETIT</name>
<dbReference type="Gramene" id="KQK93276">
    <property type="protein sequence ID" value="KQK93276"/>
    <property type="gene ID" value="SETIT_027005mg"/>
</dbReference>